<accession>A0ACC0WNF4</accession>
<organism evidence="1 2">
    <name type="scientific">Peronosclerospora sorghi</name>
    <dbReference type="NCBI Taxonomy" id="230839"/>
    <lineage>
        <taxon>Eukaryota</taxon>
        <taxon>Sar</taxon>
        <taxon>Stramenopiles</taxon>
        <taxon>Oomycota</taxon>
        <taxon>Peronosporomycetes</taxon>
        <taxon>Peronosporales</taxon>
        <taxon>Peronosporaceae</taxon>
        <taxon>Peronosclerospora</taxon>
    </lineage>
</organism>
<name>A0ACC0WNF4_9STRA</name>
<dbReference type="Proteomes" id="UP001163321">
    <property type="component" value="Chromosome 11"/>
</dbReference>
<dbReference type="EMBL" id="CM047590">
    <property type="protein sequence ID" value="KAI9919618.1"/>
    <property type="molecule type" value="Genomic_DNA"/>
</dbReference>
<keyword evidence="2" id="KW-1185">Reference proteome</keyword>
<gene>
    <name evidence="1" type="ORF">PsorP6_017362</name>
</gene>
<sequence>MLFSPLERALPTVAGAIDPDKVLYNLLNDLIEDVAAFRSSAIHAWWEPASTSCGNGVPLDSVKQPAWCARP</sequence>
<proteinExistence type="predicted"/>
<reference evidence="1 2" key="1">
    <citation type="journal article" date="2022" name="bioRxiv">
        <title>The genome of the oomycete Peronosclerospora sorghi, a cosmopolitan pathogen of maize and sorghum, is inflated with dispersed pseudogenes.</title>
        <authorList>
            <person name="Fletcher K."/>
            <person name="Martin F."/>
            <person name="Isakeit T."/>
            <person name="Cavanaugh K."/>
            <person name="Magill C."/>
            <person name="Michelmore R."/>
        </authorList>
    </citation>
    <scope>NUCLEOTIDE SEQUENCE [LARGE SCALE GENOMIC DNA]</scope>
    <source>
        <strain evidence="1">P6</strain>
    </source>
</reference>
<evidence type="ECO:0000313" key="1">
    <source>
        <dbReference type="EMBL" id="KAI9919618.1"/>
    </source>
</evidence>
<evidence type="ECO:0000313" key="2">
    <source>
        <dbReference type="Proteomes" id="UP001163321"/>
    </source>
</evidence>
<comment type="caution">
    <text evidence="1">The sequence shown here is derived from an EMBL/GenBank/DDBJ whole genome shotgun (WGS) entry which is preliminary data.</text>
</comment>
<protein>
    <submittedName>
        <fullName evidence="1">Uncharacterized protein</fullName>
    </submittedName>
</protein>